<dbReference type="WBParaSite" id="ES5_v2.g11839.t1">
    <property type="protein sequence ID" value="ES5_v2.g11839.t1"/>
    <property type="gene ID" value="ES5_v2.g11839"/>
</dbReference>
<name>A0AC34F4F3_9BILA</name>
<accession>A0AC34F4F3</accession>
<protein>
    <submittedName>
        <fullName evidence="2">Uncharacterized protein</fullName>
    </submittedName>
</protein>
<proteinExistence type="predicted"/>
<evidence type="ECO:0000313" key="2">
    <source>
        <dbReference type="WBParaSite" id="ES5_v2.g11839.t1"/>
    </source>
</evidence>
<evidence type="ECO:0000313" key="1">
    <source>
        <dbReference type="Proteomes" id="UP000887579"/>
    </source>
</evidence>
<dbReference type="Proteomes" id="UP000887579">
    <property type="component" value="Unplaced"/>
</dbReference>
<sequence>MEDNKNAKRHFDDSSNSESPNKKHCNQQSSSSSSAPDAAELLEVEKAMATLQAFMLRNNVSSLSHGLQTKLENLLPSDVRNTGN</sequence>
<organism evidence="1 2">
    <name type="scientific">Panagrolaimus sp. ES5</name>
    <dbReference type="NCBI Taxonomy" id="591445"/>
    <lineage>
        <taxon>Eukaryota</taxon>
        <taxon>Metazoa</taxon>
        <taxon>Ecdysozoa</taxon>
        <taxon>Nematoda</taxon>
        <taxon>Chromadorea</taxon>
        <taxon>Rhabditida</taxon>
        <taxon>Tylenchina</taxon>
        <taxon>Panagrolaimomorpha</taxon>
        <taxon>Panagrolaimoidea</taxon>
        <taxon>Panagrolaimidae</taxon>
        <taxon>Panagrolaimus</taxon>
    </lineage>
</organism>
<reference evidence="2" key="1">
    <citation type="submission" date="2022-11" db="UniProtKB">
        <authorList>
            <consortium name="WormBaseParasite"/>
        </authorList>
    </citation>
    <scope>IDENTIFICATION</scope>
</reference>